<dbReference type="EMBL" id="JAGPNK010000019">
    <property type="protein sequence ID" value="KAH7305330.1"/>
    <property type="molecule type" value="Genomic_DNA"/>
</dbReference>
<sequence>MQPSNLATLPLLAFACVVLLLRVTQYCKTQIEHSPVQSFNAVYPEPLKIIMRVDQPVRHGKLNNLGDTFIILQPEKDFKTSFLTQTMNHPVKKITNFVPDVRTLSDVDTALFFVVYVRGCTEYSHALLEPYSPQTA</sequence>
<protein>
    <submittedName>
        <fullName evidence="2">Uncharacterized protein</fullName>
    </submittedName>
</protein>
<gene>
    <name evidence="2" type="ORF">B0I35DRAFT_414102</name>
</gene>
<dbReference type="Proteomes" id="UP000813444">
    <property type="component" value="Unassembled WGS sequence"/>
</dbReference>
<evidence type="ECO:0000313" key="2">
    <source>
        <dbReference type="EMBL" id="KAH7305330.1"/>
    </source>
</evidence>
<feature type="signal peptide" evidence="1">
    <location>
        <begin position="1"/>
        <end position="29"/>
    </location>
</feature>
<organism evidence="2 3">
    <name type="scientific">Stachybotrys elegans</name>
    <dbReference type="NCBI Taxonomy" id="80388"/>
    <lineage>
        <taxon>Eukaryota</taxon>
        <taxon>Fungi</taxon>
        <taxon>Dikarya</taxon>
        <taxon>Ascomycota</taxon>
        <taxon>Pezizomycotina</taxon>
        <taxon>Sordariomycetes</taxon>
        <taxon>Hypocreomycetidae</taxon>
        <taxon>Hypocreales</taxon>
        <taxon>Stachybotryaceae</taxon>
        <taxon>Stachybotrys</taxon>
    </lineage>
</organism>
<keyword evidence="3" id="KW-1185">Reference proteome</keyword>
<evidence type="ECO:0000313" key="3">
    <source>
        <dbReference type="Proteomes" id="UP000813444"/>
    </source>
</evidence>
<feature type="chain" id="PRO_5035463770" evidence="1">
    <location>
        <begin position="30"/>
        <end position="136"/>
    </location>
</feature>
<comment type="caution">
    <text evidence="2">The sequence shown here is derived from an EMBL/GenBank/DDBJ whole genome shotgun (WGS) entry which is preliminary data.</text>
</comment>
<reference evidence="2" key="1">
    <citation type="journal article" date="2021" name="Nat. Commun.">
        <title>Genetic determinants of endophytism in the Arabidopsis root mycobiome.</title>
        <authorList>
            <person name="Mesny F."/>
            <person name="Miyauchi S."/>
            <person name="Thiergart T."/>
            <person name="Pickel B."/>
            <person name="Atanasova L."/>
            <person name="Karlsson M."/>
            <person name="Huettel B."/>
            <person name="Barry K.W."/>
            <person name="Haridas S."/>
            <person name="Chen C."/>
            <person name="Bauer D."/>
            <person name="Andreopoulos W."/>
            <person name="Pangilinan J."/>
            <person name="LaButti K."/>
            <person name="Riley R."/>
            <person name="Lipzen A."/>
            <person name="Clum A."/>
            <person name="Drula E."/>
            <person name="Henrissat B."/>
            <person name="Kohler A."/>
            <person name="Grigoriev I.V."/>
            <person name="Martin F.M."/>
            <person name="Hacquard S."/>
        </authorList>
    </citation>
    <scope>NUCLEOTIDE SEQUENCE</scope>
    <source>
        <strain evidence="2">MPI-CAGE-CH-0235</strain>
    </source>
</reference>
<accession>A0A8K0SJA1</accession>
<dbReference type="AlphaFoldDB" id="A0A8K0SJA1"/>
<evidence type="ECO:0000256" key="1">
    <source>
        <dbReference type="SAM" id="SignalP"/>
    </source>
</evidence>
<keyword evidence="1" id="KW-0732">Signal</keyword>
<name>A0A8K0SJA1_9HYPO</name>
<proteinExistence type="predicted"/>